<dbReference type="GO" id="GO:0031419">
    <property type="term" value="F:cobalamin binding"/>
    <property type="evidence" value="ECO:0007669"/>
    <property type="project" value="InterPro"/>
</dbReference>
<dbReference type="InterPro" id="IPR016176">
    <property type="entry name" value="Cbl-dep_enz_cat"/>
</dbReference>
<dbReference type="SUPFAM" id="SSF51703">
    <property type="entry name" value="Cobalamin (vitamin B12)-dependent enzymes"/>
    <property type="match status" value="1"/>
</dbReference>
<organism evidence="2 3">
    <name type="scientific">Planktosalinus lacus</name>
    <dbReference type="NCBI Taxonomy" id="1526573"/>
    <lineage>
        <taxon>Bacteria</taxon>
        <taxon>Pseudomonadati</taxon>
        <taxon>Bacteroidota</taxon>
        <taxon>Flavobacteriia</taxon>
        <taxon>Flavobacteriales</taxon>
        <taxon>Flavobacteriaceae</taxon>
        <taxon>Planktosalinus</taxon>
    </lineage>
</organism>
<name>A0A8J2V830_9FLAO</name>
<dbReference type="AlphaFoldDB" id="A0A8J2V830"/>
<evidence type="ECO:0000259" key="1">
    <source>
        <dbReference type="Pfam" id="PF01642"/>
    </source>
</evidence>
<protein>
    <submittedName>
        <fullName evidence="2">Methylmalonyl-CoA mutase</fullName>
    </submittedName>
</protein>
<dbReference type="InterPro" id="IPR006099">
    <property type="entry name" value="MeMalonylCoA_mutase_a/b_cat"/>
</dbReference>
<sequence>MNKSLFNKFNPVSSKEWKQKIQADLKGADFNETLLWKSPEGIHVKPFYHRDELKENFSPIPSQPKRWDVGQFIFIDDATIANKLALDALQRGAEAIYFTAEQEFDIEKLFKNIPVENHTFYFDLKFLSPKSWKHPAFANANIHVLNDIINHHTQDGNWHNNLKEDFSHLEELLAETQTIFVDTTGYQNAGATITQQLAYALAHLNEYFNAFESKPAILKKVIFKVAVGSNYFFEIAKIRALRLLYTSLAKEYSFNADCHIIATPSKRNKTLYDYNVNMLRTTTECMSAVLGGADTICNLPYDALYHKSNEFGERISRNQLLILRHESYFDSVTNASDGSYYIESLTTQLAEKALEVFKDIEKGSGFLNQLKEGVIQKKIKESAAKEQQDFDKGEKVLLGTNKHPNKEDRMKNDLELYPFVKTKPRKTLIEPVIERRLAEKVEQERLDNE</sequence>
<evidence type="ECO:0000313" key="2">
    <source>
        <dbReference type="EMBL" id="GGD84370.1"/>
    </source>
</evidence>
<accession>A0A8J2V830</accession>
<evidence type="ECO:0000313" key="3">
    <source>
        <dbReference type="Proteomes" id="UP000652231"/>
    </source>
</evidence>
<feature type="domain" description="Methylmalonyl-CoA mutase alpha/beta chain catalytic" evidence="1">
    <location>
        <begin position="166"/>
        <end position="417"/>
    </location>
</feature>
<proteinExistence type="predicted"/>
<reference evidence="2" key="2">
    <citation type="submission" date="2020-09" db="EMBL/GenBank/DDBJ databases">
        <authorList>
            <person name="Sun Q."/>
            <person name="Zhou Y."/>
        </authorList>
    </citation>
    <scope>NUCLEOTIDE SEQUENCE</scope>
    <source>
        <strain evidence="2">CGMCC 1.12924</strain>
    </source>
</reference>
<dbReference type="Pfam" id="PF01642">
    <property type="entry name" value="MM_CoA_mutase"/>
    <property type="match status" value="1"/>
</dbReference>
<keyword evidence="3" id="KW-1185">Reference proteome</keyword>
<comment type="caution">
    <text evidence="2">The sequence shown here is derived from an EMBL/GenBank/DDBJ whole genome shotgun (WGS) entry which is preliminary data.</text>
</comment>
<dbReference type="EMBL" id="BMGK01000002">
    <property type="protein sequence ID" value="GGD84370.1"/>
    <property type="molecule type" value="Genomic_DNA"/>
</dbReference>
<reference evidence="2" key="1">
    <citation type="journal article" date="2014" name="Int. J. Syst. Evol. Microbiol.">
        <title>Complete genome sequence of Corynebacterium casei LMG S-19264T (=DSM 44701T), isolated from a smear-ripened cheese.</title>
        <authorList>
            <consortium name="US DOE Joint Genome Institute (JGI-PGF)"/>
            <person name="Walter F."/>
            <person name="Albersmeier A."/>
            <person name="Kalinowski J."/>
            <person name="Ruckert C."/>
        </authorList>
    </citation>
    <scope>NUCLEOTIDE SEQUENCE</scope>
    <source>
        <strain evidence="2">CGMCC 1.12924</strain>
    </source>
</reference>
<dbReference type="CDD" id="cd03677">
    <property type="entry name" value="MM_CoA_mutase_beta"/>
    <property type="match status" value="1"/>
</dbReference>
<dbReference type="PANTHER" id="PTHR48101:SF1">
    <property type="entry name" value="METHYLMALONYL-COA MUTASE, LARGE SUBUNIT"/>
    <property type="match status" value="1"/>
</dbReference>
<dbReference type="RefSeq" id="WP_188439254.1">
    <property type="nucleotide sequence ID" value="NZ_BMGK01000002.1"/>
</dbReference>
<dbReference type="Proteomes" id="UP000652231">
    <property type="component" value="Unassembled WGS sequence"/>
</dbReference>
<dbReference type="PANTHER" id="PTHR48101">
    <property type="entry name" value="METHYLMALONYL-COA MUTASE, MITOCHONDRIAL-RELATED"/>
    <property type="match status" value="1"/>
</dbReference>
<dbReference type="Gene3D" id="3.20.20.240">
    <property type="entry name" value="Methylmalonyl-CoA mutase"/>
    <property type="match status" value="1"/>
</dbReference>
<gene>
    <name evidence="2" type="primary">mutA</name>
    <name evidence="2" type="ORF">GCM10011312_05470</name>
</gene>
<dbReference type="GO" id="GO:0016866">
    <property type="term" value="F:intramolecular transferase activity"/>
    <property type="evidence" value="ECO:0007669"/>
    <property type="project" value="InterPro"/>
</dbReference>